<protein>
    <submittedName>
        <fullName evidence="1">Uncharacterized protein</fullName>
    </submittedName>
</protein>
<dbReference type="GeneID" id="31363618"/>
<sequence length="1155" mass="134152">MSKVKQFLKKTFCALNQDDFNQENEFSLISSFIKVLLSDNDITNDINQFDDVKQCISEYFSQIKTDKTSINQTFISNALNSPLFNDFYCISYLLSFCEQPDVLDSIEIENSINSIRRFSLLNISLDIESYFFKSIEDEHNNKNSISNLSIQNKTLLLWYILNVNASLLEQIYKNDKYIFRDVNVDSIVQRLETSEFGEMMIRQFPLHVGIRNLESLLIFDIYRVRAIEMPSNLFHHILEYIKSNDVDIRRLLSGKLYINHSGSSLSKMLLYFYQRVKEPAIFRVLVKSLILMESLDREFIQSVLTPFKLEFLQFSNSYVREFLLYSKFAIDFVICDPFASFGFKLFDRIHNHDPTLINKIFKKINHQIVFNIIVYQRSFSYINRFFPDNQKSPVQQCYLDCNTTKPTPTLNYMVLKHIISMLLFDKYLDTKSKVQLSMVSKIFFNCCSSLFTNIPNVTIRISSRLEYIGSQFCLFKKPPPHLDDTELKYIPYAFKTECLDNLESYRHFGFGCSIPETSIFMNLKFLKFKRSVHGTNTHFQRMLDATNKDQLVSVEFISNVSTMLVSEEMSSLLELRKSSPNVNISASVSTTSIAIDNPDQHSLITSCFFNSEPPKNIILSNLRKIEVSEYFTLTRCNNFDLCKRWYDNRDQYFTFQPVFVNRQIHQEIGNDDQIRDYFTSKCYLNSYKHLYRKSIDFSKKSLYQLEVYNDVNKSLDDVDITEVVGSLIFKRVANKIVDQSFTTRLMKSNVESIEFIGCRDIEFQIDRMPESIKLLRLCGQDLKILPESLESLMISASDHLKIDLTSYKSLTFLGVEDPRMKTTQPIKLPPNLRSLECHSREVQFDFGASSDDVVATTSLPESLYKIKIRPNMIRQFKHSNVTKIVLFINANDVEISRSNQQPLFSCDDFPEELERLSLYVNDISITKEMLPRHIKQLKIFGENTIELDAFTLMDRVERIYMLDIHNEKTLPTLPATLKKFVIPSNFDSGVIGQDVKLPLGLEYLDLGTSYDQPLIAGSIPDTVNHFRFSQVYNQKLLVGSLPSSLETLNFFMYSRKISEGTIPRSVRSVCTTKSFYRKNSIQSLPDSVTSIEIALDLDNYDIRRIDSTHYLVIGTDSEGLCQYGILDHTSLDKLVRCSKEEDVQARVLRELSLNR</sequence>
<proteinExistence type="predicted"/>
<reference evidence="1 2" key="1">
    <citation type="journal article" date="2011" name="Genome Res.">
        <title>Phylogeny-wide analysis of social amoeba genomes highlights ancient origins for complex intercellular communication.</title>
        <authorList>
            <person name="Heidel A.J."/>
            <person name="Lawal H.M."/>
            <person name="Felder M."/>
            <person name="Schilde C."/>
            <person name="Helps N.R."/>
            <person name="Tunggal B."/>
            <person name="Rivero F."/>
            <person name="John U."/>
            <person name="Schleicher M."/>
            <person name="Eichinger L."/>
            <person name="Platzer M."/>
            <person name="Noegel A.A."/>
            <person name="Schaap P."/>
            <person name="Gloeckner G."/>
        </authorList>
    </citation>
    <scope>NUCLEOTIDE SEQUENCE [LARGE SCALE GENOMIC DNA]</scope>
    <source>
        <strain evidence="2">ATCC 26659 / Pp 5 / PN500</strain>
    </source>
</reference>
<name>D3BIQ4_HETP5</name>
<evidence type="ECO:0000313" key="2">
    <source>
        <dbReference type="Proteomes" id="UP000001396"/>
    </source>
</evidence>
<keyword evidence="2" id="KW-1185">Reference proteome</keyword>
<dbReference type="InterPro" id="IPR051251">
    <property type="entry name" value="STK_FNIP-Repeat"/>
</dbReference>
<dbReference type="Pfam" id="PF05725">
    <property type="entry name" value="FNIP"/>
    <property type="match status" value="1"/>
</dbReference>
<dbReference type="EMBL" id="ADBJ01000037">
    <property type="protein sequence ID" value="EFA78678.1"/>
    <property type="molecule type" value="Genomic_DNA"/>
</dbReference>
<dbReference type="InterPro" id="IPR008615">
    <property type="entry name" value="FNIP"/>
</dbReference>
<dbReference type="InParanoid" id="D3BIQ4"/>
<dbReference type="PANTHER" id="PTHR32134:SF92">
    <property type="entry name" value="FNIP REPEAT-CONTAINING PROTEIN"/>
    <property type="match status" value="1"/>
</dbReference>
<dbReference type="PANTHER" id="PTHR32134">
    <property type="entry name" value="FNIP REPEAT-CONTAINING PROTEIN"/>
    <property type="match status" value="1"/>
</dbReference>
<dbReference type="Proteomes" id="UP000001396">
    <property type="component" value="Unassembled WGS sequence"/>
</dbReference>
<comment type="caution">
    <text evidence="1">The sequence shown here is derived from an EMBL/GenBank/DDBJ whole genome shotgun (WGS) entry which is preliminary data.</text>
</comment>
<evidence type="ECO:0000313" key="1">
    <source>
        <dbReference type="EMBL" id="EFA78678.1"/>
    </source>
</evidence>
<gene>
    <name evidence="1" type="ORF">PPL_08138</name>
</gene>
<organism evidence="1 2">
    <name type="scientific">Heterostelium pallidum (strain ATCC 26659 / Pp 5 / PN500)</name>
    <name type="common">Cellular slime mold</name>
    <name type="synonym">Polysphondylium pallidum</name>
    <dbReference type="NCBI Taxonomy" id="670386"/>
    <lineage>
        <taxon>Eukaryota</taxon>
        <taxon>Amoebozoa</taxon>
        <taxon>Evosea</taxon>
        <taxon>Eumycetozoa</taxon>
        <taxon>Dictyostelia</taxon>
        <taxon>Acytosteliales</taxon>
        <taxon>Acytosteliaceae</taxon>
        <taxon>Heterostelium</taxon>
    </lineage>
</organism>
<accession>D3BIQ4</accession>
<dbReference type="RefSeq" id="XP_020430802.1">
    <property type="nucleotide sequence ID" value="XM_020578963.1"/>
</dbReference>
<dbReference type="AlphaFoldDB" id="D3BIQ4"/>